<dbReference type="Pfam" id="PF00126">
    <property type="entry name" value="HTH_1"/>
    <property type="match status" value="1"/>
</dbReference>
<evidence type="ECO:0000256" key="1">
    <source>
        <dbReference type="ARBA" id="ARBA00009437"/>
    </source>
</evidence>
<evidence type="ECO:0000313" key="6">
    <source>
        <dbReference type="EMBL" id="MBM6576220.1"/>
    </source>
</evidence>
<evidence type="ECO:0000256" key="2">
    <source>
        <dbReference type="ARBA" id="ARBA00023015"/>
    </source>
</evidence>
<evidence type="ECO:0000256" key="4">
    <source>
        <dbReference type="ARBA" id="ARBA00023163"/>
    </source>
</evidence>
<dbReference type="PANTHER" id="PTHR30537:SF5">
    <property type="entry name" value="HTH-TYPE TRANSCRIPTIONAL ACTIVATOR TTDR-RELATED"/>
    <property type="match status" value="1"/>
</dbReference>
<keyword evidence="3" id="KW-0238">DNA-binding</keyword>
<comment type="caution">
    <text evidence="6">The sequence shown here is derived from an EMBL/GenBank/DDBJ whole genome shotgun (WGS) entry which is preliminary data.</text>
</comment>
<dbReference type="CDD" id="cd08422">
    <property type="entry name" value="PBP2_CrgA_like"/>
    <property type="match status" value="1"/>
</dbReference>
<dbReference type="Gene3D" id="3.40.190.290">
    <property type="match status" value="1"/>
</dbReference>
<feature type="domain" description="HTH lysR-type" evidence="5">
    <location>
        <begin position="1"/>
        <end position="57"/>
    </location>
</feature>
<dbReference type="InterPro" id="IPR036390">
    <property type="entry name" value="WH_DNA-bd_sf"/>
</dbReference>
<dbReference type="Proteomes" id="UP000763641">
    <property type="component" value="Unassembled WGS sequence"/>
</dbReference>
<evidence type="ECO:0000259" key="5">
    <source>
        <dbReference type="PROSITE" id="PS50931"/>
    </source>
</evidence>
<dbReference type="PROSITE" id="PS50931">
    <property type="entry name" value="HTH_LYSR"/>
    <property type="match status" value="1"/>
</dbReference>
<reference evidence="6 7" key="1">
    <citation type="submission" date="2020-12" db="EMBL/GenBank/DDBJ databases">
        <title>Sphingomonas sp.</title>
        <authorList>
            <person name="Kim M.K."/>
        </authorList>
    </citation>
    <scope>NUCLEOTIDE SEQUENCE [LARGE SCALE GENOMIC DNA]</scope>
    <source>
        <strain evidence="6 7">BT552</strain>
    </source>
</reference>
<sequence>MDPDIALFVAVVDAGSLSAAGRTAGISPAMVSKRIARLEARLGVRLLVRTTRRLDLTGPGERFHTDAVAILATLAEAEARVSGRGGTPAGRLRVAAPTSFGRMLIAPHLAGFLDRYSAVELEMDLSDAMIDIAAERVDLAIRIAADIPPPLHARRLASSRRVLCASPAYLLVHGEPKTPADLERHRLLATVDQLPWRLSGRGKAVTVDRPSHVRTNSSDLIRELALGGVGVALRSLWDVRGALAAGALVRVLPDYEGSARVAIHAVFPTVTPLAAAVALVEHLIGCWRGGAALEGME</sequence>
<accession>A0ABS2D5M1</accession>
<dbReference type="InterPro" id="IPR005119">
    <property type="entry name" value="LysR_subst-bd"/>
</dbReference>
<dbReference type="SUPFAM" id="SSF46785">
    <property type="entry name" value="Winged helix' DNA-binding domain"/>
    <property type="match status" value="1"/>
</dbReference>
<organism evidence="6 7">
    <name type="scientific">Sphingomonas longa</name>
    <dbReference type="NCBI Taxonomy" id="2778730"/>
    <lineage>
        <taxon>Bacteria</taxon>
        <taxon>Pseudomonadati</taxon>
        <taxon>Pseudomonadota</taxon>
        <taxon>Alphaproteobacteria</taxon>
        <taxon>Sphingomonadales</taxon>
        <taxon>Sphingomonadaceae</taxon>
        <taxon>Sphingomonas</taxon>
    </lineage>
</organism>
<name>A0ABS2D5M1_9SPHN</name>
<dbReference type="InterPro" id="IPR036388">
    <property type="entry name" value="WH-like_DNA-bd_sf"/>
</dbReference>
<evidence type="ECO:0000256" key="3">
    <source>
        <dbReference type="ARBA" id="ARBA00023125"/>
    </source>
</evidence>
<keyword evidence="2" id="KW-0805">Transcription regulation</keyword>
<evidence type="ECO:0000313" key="7">
    <source>
        <dbReference type="Proteomes" id="UP000763641"/>
    </source>
</evidence>
<protein>
    <submittedName>
        <fullName evidence="6">LysR family transcriptional regulator</fullName>
    </submittedName>
</protein>
<keyword evidence="4" id="KW-0804">Transcription</keyword>
<dbReference type="Pfam" id="PF03466">
    <property type="entry name" value="LysR_substrate"/>
    <property type="match status" value="1"/>
</dbReference>
<keyword evidence="7" id="KW-1185">Reference proteome</keyword>
<dbReference type="PANTHER" id="PTHR30537">
    <property type="entry name" value="HTH-TYPE TRANSCRIPTIONAL REGULATOR"/>
    <property type="match status" value="1"/>
</dbReference>
<dbReference type="RefSeq" id="WP_204197509.1">
    <property type="nucleotide sequence ID" value="NZ_JAFEMC010000002.1"/>
</dbReference>
<gene>
    <name evidence="6" type="ORF">ILT43_07540</name>
</gene>
<dbReference type="SUPFAM" id="SSF53850">
    <property type="entry name" value="Periplasmic binding protein-like II"/>
    <property type="match status" value="1"/>
</dbReference>
<proteinExistence type="inferred from homology"/>
<dbReference type="InterPro" id="IPR000847">
    <property type="entry name" value="LysR_HTH_N"/>
</dbReference>
<comment type="similarity">
    <text evidence="1">Belongs to the LysR transcriptional regulatory family.</text>
</comment>
<dbReference type="Gene3D" id="1.10.10.10">
    <property type="entry name" value="Winged helix-like DNA-binding domain superfamily/Winged helix DNA-binding domain"/>
    <property type="match status" value="1"/>
</dbReference>
<dbReference type="InterPro" id="IPR058163">
    <property type="entry name" value="LysR-type_TF_proteobact-type"/>
</dbReference>
<dbReference type="EMBL" id="JAFEMC010000002">
    <property type="protein sequence ID" value="MBM6576220.1"/>
    <property type="molecule type" value="Genomic_DNA"/>
</dbReference>